<feature type="region of interest" description="Disordered" evidence="1">
    <location>
        <begin position="92"/>
        <end position="119"/>
    </location>
</feature>
<dbReference type="RefSeq" id="WP_202999683.1">
    <property type="nucleotide sequence ID" value="NZ_JADWYU010000025.1"/>
</dbReference>
<dbReference type="NCBIfam" id="TIGR02243">
    <property type="entry name" value="putative baseplate assembly protein"/>
    <property type="match status" value="1"/>
</dbReference>
<dbReference type="InterPro" id="IPR011749">
    <property type="entry name" value="CHP02243"/>
</dbReference>
<protein>
    <submittedName>
        <fullName evidence="2">Baseplate assembly protein</fullName>
    </submittedName>
</protein>
<name>A0A937R5W6_9ACTN</name>
<keyword evidence="3" id="KW-1185">Reference proteome</keyword>
<sequence>MTTLPPPLDPRDRGELAAWTTALAQRYSAWRPAPDGSSDPGSALIGIAARFAELVVERLNRAPDRAHLAFLDLIGERPTPARPARVPVTFTSAEGSPAGVPVPARTPVSAPGGEDRPEGVTYETDEPLVLSPARLRAVVVTDPVHDTWTDVVSPEGGGLGAEVSAFTGATPVVHALYVEHPMLASAAPRPLTVVVTSPPDEPWVAEQARWSRWDGAGWTALAADAATVSTPAPDRRVVRQRFPAHAGAEEGDVEGVTGHWLRAELTVPLTGHAVAEPPTAVAVGRRPPEPFAQGLAPFGVEGQVKWFYLSVPRPPESTPGTRVRITFAGARWGRPGRGRPAVLNWTYRVGETWRPIGRSWSNTSEPDGPLRVVDTTRALTRTGDGGGVTFTLPPDLTGALLGGVDGHWLRVEVDQNEGGGYDVPPLIDAIEVAYERPRPRLVDLTLERDAAETTPAPVPSAFANGAELDLSRAVRPFGEQPAYDDVLYLECPEPLAAAGRLTLVVTVTNAEGKATPLPLVRLRPAIRWETHDGAAWRAVRSVSRADAFTVDGDVTMEPAAPSRPVEVGGRTAHWVRARLLGDYGAPAAYTTTKDAAGAWKAEYTPATLAPPLLADLGWRPLAVTRDRPRALVTRNADRVSVEAVPPGGALTAIRSEGGDGLVPYVGDVESDPALNLGFDRDFGEEPVTLFLPVCPPRPREVAGEGADAGPGGARLSVVWEYSGEQGWEPLAVVDGTEGFADRGTVRFVGPPDQVARTVAGRDAYWVRARVAGGDLPFQPRVRGVLPDTVWATEGTTVAEEILGNGTGTPGLELRTAHTPVLPGERLVVRADTTPATGAGAGAGEEVWTVWEAVTDLRSSGPDDRHFALDRLTGAIRFGDGLTGLVPPPGKGNIRIGYRYGGGVFGNTGAGTVTQLAVALPSVDAVVNHLPAEGGADRESLDDLRSRGSRSLRHRGRAVAAADFEDLAVAATPALARARAVPPRGYDPAELLWLDPARPKPTDAHTALRGGRAGVVVVPATGGDRPTPSPGLLDEVRAYLLARAPATADVWVAGPEWIGVAVVATVVPVPGAEPDALREAIHHRLRAFLHPLTGGAAGAGWDFGRKPHRSDLFALVRAVPGVSHLRQLTVRLTPEVGSEAFATRITDLVDRPLAAGVDETPDAEARRWLDRALVFSGDHEITMTLRD</sequence>
<reference evidence="2" key="1">
    <citation type="submission" date="2020-12" db="EMBL/GenBank/DDBJ databases">
        <title>Genomic characterization of non-nitrogen-fixing Frankia strains.</title>
        <authorList>
            <person name="Carlos-Shanley C."/>
            <person name="Guerra T."/>
            <person name="Hahn D."/>
        </authorList>
    </citation>
    <scope>NUCLEOTIDE SEQUENCE</scope>
    <source>
        <strain evidence="2">CN6</strain>
    </source>
</reference>
<accession>A0A937R5W6</accession>
<evidence type="ECO:0000313" key="3">
    <source>
        <dbReference type="Proteomes" id="UP000604475"/>
    </source>
</evidence>
<dbReference type="AlphaFoldDB" id="A0A937R5W6"/>
<evidence type="ECO:0000256" key="1">
    <source>
        <dbReference type="SAM" id="MobiDB-lite"/>
    </source>
</evidence>
<dbReference type="EMBL" id="JAEACQ010000126">
    <property type="protein sequence ID" value="MBL7626313.1"/>
    <property type="molecule type" value="Genomic_DNA"/>
</dbReference>
<evidence type="ECO:0000313" key="2">
    <source>
        <dbReference type="EMBL" id="MBL7626313.1"/>
    </source>
</evidence>
<comment type="caution">
    <text evidence="2">The sequence shown here is derived from an EMBL/GenBank/DDBJ whole genome shotgun (WGS) entry which is preliminary data.</text>
</comment>
<dbReference type="Proteomes" id="UP000604475">
    <property type="component" value="Unassembled WGS sequence"/>
</dbReference>
<proteinExistence type="predicted"/>
<organism evidence="2 3">
    <name type="scientific">Frankia nepalensis</name>
    <dbReference type="NCBI Taxonomy" id="1836974"/>
    <lineage>
        <taxon>Bacteria</taxon>
        <taxon>Bacillati</taxon>
        <taxon>Actinomycetota</taxon>
        <taxon>Actinomycetes</taxon>
        <taxon>Frankiales</taxon>
        <taxon>Frankiaceae</taxon>
        <taxon>Frankia</taxon>
    </lineage>
</organism>
<gene>
    <name evidence="2" type="ORF">I7412_03805</name>
</gene>